<dbReference type="Pfam" id="PF06144">
    <property type="entry name" value="DNA_pol3_delta"/>
    <property type="match status" value="1"/>
</dbReference>
<evidence type="ECO:0000313" key="11">
    <source>
        <dbReference type="EMBL" id="ADY52062.1"/>
    </source>
</evidence>
<feature type="domain" description="DNA polymerase III delta subunit-like C-terminal" evidence="10">
    <location>
        <begin position="212"/>
        <end position="311"/>
    </location>
</feature>
<dbReference type="HOGENOM" id="CLU_044694_3_0_10"/>
<dbReference type="GO" id="GO:0003677">
    <property type="term" value="F:DNA binding"/>
    <property type="evidence" value="ECO:0007669"/>
    <property type="project" value="InterPro"/>
</dbReference>
<proteinExistence type="inferred from homology"/>
<evidence type="ECO:0000256" key="1">
    <source>
        <dbReference type="ARBA" id="ARBA00012417"/>
    </source>
</evidence>
<dbReference type="GO" id="GO:0003887">
    <property type="term" value="F:DNA-directed DNA polymerase activity"/>
    <property type="evidence" value="ECO:0007669"/>
    <property type="project" value="UniProtKB-KW"/>
</dbReference>
<dbReference type="OrthoDB" id="1172326at2"/>
<dbReference type="Proteomes" id="UP000000310">
    <property type="component" value="Chromosome"/>
</dbReference>
<evidence type="ECO:0000256" key="3">
    <source>
        <dbReference type="ARBA" id="ARBA00022679"/>
    </source>
</evidence>
<protein>
    <recommendedName>
        <fullName evidence="2">DNA polymerase III subunit delta</fullName>
        <ecNumber evidence="1">2.7.7.7</ecNumber>
    </recommendedName>
</protein>
<dbReference type="AlphaFoldDB" id="F0S5B7"/>
<evidence type="ECO:0000256" key="6">
    <source>
        <dbReference type="ARBA" id="ARBA00022932"/>
    </source>
</evidence>
<dbReference type="Pfam" id="PF21694">
    <property type="entry name" value="DNA_pol3_delta_C"/>
    <property type="match status" value="1"/>
</dbReference>
<comment type="catalytic activity">
    <reaction evidence="8">
        <text>DNA(n) + a 2'-deoxyribonucleoside 5'-triphosphate = DNA(n+1) + diphosphate</text>
        <dbReference type="Rhea" id="RHEA:22508"/>
        <dbReference type="Rhea" id="RHEA-COMP:17339"/>
        <dbReference type="Rhea" id="RHEA-COMP:17340"/>
        <dbReference type="ChEBI" id="CHEBI:33019"/>
        <dbReference type="ChEBI" id="CHEBI:61560"/>
        <dbReference type="ChEBI" id="CHEBI:173112"/>
        <dbReference type="EC" id="2.7.7.7"/>
    </reaction>
</comment>
<keyword evidence="12" id="KW-1185">Reference proteome</keyword>
<keyword evidence="5" id="KW-0235">DNA replication</keyword>
<dbReference type="RefSeq" id="WP_013632561.1">
    <property type="nucleotide sequence ID" value="NC_015177.1"/>
</dbReference>
<dbReference type="InterPro" id="IPR027417">
    <property type="entry name" value="P-loop_NTPase"/>
</dbReference>
<evidence type="ECO:0000256" key="2">
    <source>
        <dbReference type="ARBA" id="ARBA00017703"/>
    </source>
</evidence>
<reference evidence="11 12" key="1">
    <citation type="journal article" date="2011" name="Stand. Genomic Sci.">
        <title>Complete genome sequence of the gliding, heparinolytic Pedobacter saltans type strain (113).</title>
        <authorList>
            <person name="Liolios K."/>
            <person name="Sikorski J."/>
            <person name="Lu M."/>
            <person name="Nolan M."/>
            <person name="Lapidus A."/>
            <person name="Lucas S."/>
            <person name="Hammon N."/>
            <person name="Deshpande S."/>
            <person name="Cheng J.F."/>
            <person name="Tapia R."/>
            <person name="Han C."/>
            <person name="Goodwin L."/>
            <person name="Pitluck S."/>
            <person name="Huntemann M."/>
            <person name="Ivanova N."/>
            <person name="Pagani I."/>
            <person name="Mavromatis K."/>
            <person name="Ovchinikova G."/>
            <person name="Pati A."/>
            <person name="Chen A."/>
            <person name="Palaniappan K."/>
            <person name="Land M."/>
            <person name="Hauser L."/>
            <person name="Brambilla E.M."/>
            <person name="Kotsyurbenko O."/>
            <person name="Rohde M."/>
            <person name="Tindall B.J."/>
            <person name="Abt B."/>
            <person name="Goker M."/>
            <person name="Detter J.C."/>
            <person name="Woyke T."/>
            <person name="Bristow J."/>
            <person name="Eisen J.A."/>
            <person name="Markowitz V."/>
            <person name="Hugenholtz P."/>
            <person name="Klenk H.P."/>
            <person name="Kyrpides N.C."/>
        </authorList>
    </citation>
    <scope>NUCLEOTIDE SEQUENCE [LARGE SCALE GENOMIC DNA]</scope>
    <source>
        <strain evidence="12">ATCC 51119 / DSM 12145 / JCM 21818 / LMG 10337 / NBRC 100064 / NCIMB 13643</strain>
    </source>
</reference>
<comment type="similarity">
    <text evidence="7">Belongs to the DNA polymerase HolA subunit family.</text>
</comment>
<dbReference type="Gene3D" id="1.20.272.10">
    <property type="match status" value="1"/>
</dbReference>
<dbReference type="InterPro" id="IPR005790">
    <property type="entry name" value="DNA_polIII_delta"/>
</dbReference>
<dbReference type="STRING" id="762903.Pedsa_1501"/>
<dbReference type="Gene3D" id="3.40.50.300">
    <property type="entry name" value="P-loop containing nucleotide triphosphate hydrolases"/>
    <property type="match status" value="1"/>
</dbReference>
<dbReference type="PANTHER" id="PTHR34388:SF1">
    <property type="entry name" value="DNA POLYMERASE III SUBUNIT DELTA"/>
    <property type="match status" value="1"/>
</dbReference>
<evidence type="ECO:0000259" key="9">
    <source>
        <dbReference type="Pfam" id="PF06144"/>
    </source>
</evidence>
<evidence type="ECO:0000256" key="7">
    <source>
        <dbReference type="ARBA" id="ARBA00034754"/>
    </source>
</evidence>
<sequence length="334" mass="38317">MTAADILKDIKNRKFKPIYLLHGEESYYIDLIAEALENTVLSEAERGFNMSIFYGKDTDPVNVLNAAKRFPMMSDYQVILVKEAQDLKFDKIAESFQAYCEKPLQSTILILCHKHGKFDKRKKVYKVIEKTGLVFESATIYENKIPAWIDDFVKSRGYHINPKASQLLAEYLGNDLSKISNEVEKLMLNVPQGQEIGTKEIQDNIGISKEFNVFELQSALGKKDILKANQIINYFEANPKSNPLVLVMGNLYTYFSKILKYHYLQDKSEAARVLGVNPYFVKDYELAARNYSWAKVFDIISILREYDIKSKGVDSTGNTTDGDLMKELVWKIVH</sequence>
<dbReference type="KEGG" id="psn:Pedsa_1501"/>
<evidence type="ECO:0000313" key="12">
    <source>
        <dbReference type="Proteomes" id="UP000000310"/>
    </source>
</evidence>
<dbReference type="NCBIfam" id="TIGR01128">
    <property type="entry name" value="holA"/>
    <property type="match status" value="1"/>
</dbReference>
<dbReference type="EC" id="2.7.7.7" evidence="1"/>
<dbReference type="eggNOG" id="COG1466">
    <property type="taxonomic scope" value="Bacteria"/>
</dbReference>
<evidence type="ECO:0000259" key="10">
    <source>
        <dbReference type="Pfam" id="PF21694"/>
    </source>
</evidence>
<dbReference type="SUPFAM" id="SSF52540">
    <property type="entry name" value="P-loop containing nucleoside triphosphate hydrolases"/>
    <property type="match status" value="1"/>
</dbReference>
<dbReference type="InterPro" id="IPR048466">
    <property type="entry name" value="DNA_pol3_delta-like_C"/>
</dbReference>
<dbReference type="GO" id="GO:0009360">
    <property type="term" value="C:DNA polymerase III complex"/>
    <property type="evidence" value="ECO:0007669"/>
    <property type="project" value="InterPro"/>
</dbReference>
<evidence type="ECO:0000256" key="4">
    <source>
        <dbReference type="ARBA" id="ARBA00022695"/>
    </source>
</evidence>
<dbReference type="InterPro" id="IPR010372">
    <property type="entry name" value="DNA_pol3_delta_N"/>
</dbReference>
<dbReference type="SUPFAM" id="SSF48019">
    <property type="entry name" value="post-AAA+ oligomerization domain-like"/>
    <property type="match status" value="1"/>
</dbReference>
<dbReference type="EMBL" id="CP002545">
    <property type="protein sequence ID" value="ADY52062.1"/>
    <property type="molecule type" value="Genomic_DNA"/>
</dbReference>
<accession>F0S5B7</accession>
<feature type="domain" description="DNA polymerase III delta N-terminal" evidence="9">
    <location>
        <begin position="19"/>
        <end position="136"/>
    </location>
</feature>
<keyword evidence="6" id="KW-0239">DNA-directed DNA polymerase</keyword>
<reference evidence="12" key="2">
    <citation type="submission" date="2011-02" db="EMBL/GenBank/DDBJ databases">
        <title>The complete genome of Pedobacter saltans DSM 12145.</title>
        <authorList>
            <consortium name="US DOE Joint Genome Institute (JGI-PGF)"/>
            <person name="Lucas S."/>
            <person name="Copeland A."/>
            <person name="Lapidus A."/>
            <person name="Bruce D."/>
            <person name="Goodwin L."/>
            <person name="Pitluck S."/>
            <person name="Kyrpides N."/>
            <person name="Mavromatis K."/>
            <person name="Pagani I."/>
            <person name="Ivanova N."/>
            <person name="Ovchinnikova G."/>
            <person name="Lu M."/>
            <person name="Detter J.C."/>
            <person name="Han C."/>
            <person name="Land M."/>
            <person name="Hauser L."/>
            <person name="Markowitz V."/>
            <person name="Cheng J.-F."/>
            <person name="Hugenholtz P."/>
            <person name="Woyke T."/>
            <person name="Wu D."/>
            <person name="Tindall B."/>
            <person name="Pomrenke H.G."/>
            <person name="Brambilla E."/>
            <person name="Klenk H.-P."/>
            <person name="Eisen J.A."/>
        </authorList>
    </citation>
    <scope>NUCLEOTIDE SEQUENCE [LARGE SCALE GENOMIC DNA]</scope>
    <source>
        <strain evidence="12">ATCC 51119 / DSM 12145 / JCM 21818 / LMG 10337 / NBRC 100064 / NCIMB 13643</strain>
    </source>
</reference>
<dbReference type="Gene3D" id="1.10.8.60">
    <property type="match status" value="1"/>
</dbReference>
<dbReference type="GO" id="GO:0006261">
    <property type="term" value="P:DNA-templated DNA replication"/>
    <property type="evidence" value="ECO:0007669"/>
    <property type="project" value="TreeGrafter"/>
</dbReference>
<keyword evidence="3" id="KW-0808">Transferase</keyword>
<dbReference type="InterPro" id="IPR008921">
    <property type="entry name" value="DNA_pol3_clamp-load_cplx_C"/>
</dbReference>
<dbReference type="PANTHER" id="PTHR34388">
    <property type="entry name" value="DNA POLYMERASE III SUBUNIT DELTA"/>
    <property type="match status" value="1"/>
</dbReference>
<name>F0S5B7_PSESL</name>
<keyword evidence="4" id="KW-0548">Nucleotidyltransferase</keyword>
<organism evidence="11 12">
    <name type="scientific">Pseudopedobacter saltans (strain ATCC 51119 / DSM 12145 / JCM 21818 / CCUG 39354 / LMG 10337 / NBRC 100064 / NCIMB 13643)</name>
    <name type="common">Pedobacter saltans</name>
    <dbReference type="NCBI Taxonomy" id="762903"/>
    <lineage>
        <taxon>Bacteria</taxon>
        <taxon>Pseudomonadati</taxon>
        <taxon>Bacteroidota</taxon>
        <taxon>Sphingobacteriia</taxon>
        <taxon>Sphingobacteriales</taxon>
        <taxon>Sphingobacteriaceae</taxon>
        <taxon>Pseudopedobacter</taxon>
    </lineage>
</organism>
<gene>
    <name evidence="11" type="ordered locus">Pedsa_1501</name>
</gene>
<evidence type="ECO:0000256" key="5">
    <source>
        <dbReference type="ARBA" id="ARBA00022705"/>
    </source>
</evidence>
<evidence type="ECO:0000256" key="8">
    <source>
        <dbReference type="ARBA" id="ARBA00049244"/>
    </source>
</evidence>